<evidence type="ECO:0000313" key="2">
    <source>
        <dbReference type="EMBL" id="KAF7420213.1"/>
    </source>
</evidence>
<name>A0A834NX69_VESPE</name>
<feature type="compositionally biased region" description="Basic and acidic residues" evidence="1">
    <location>
        <begin position="27"/>
        <end position="46"/>
    </location>
</feature>
<dbReference type="EMBL" id="JACSDY010000009">
    <property type="protein sequence ID" value="KAF7420213.1"/>
    <property type="molecule type" value="Genomic_DNA"/>
</dbReference>
<evidence type="ECO:0000313" key="3">
    <source>
        <dbReference type="Proteomes" id="UP000600918"/>
    </source>
</evidence>
<sequence length="96" mass="10973">MIVRPESLERTKPVPETVSRVWARSRGRVETESRPSRDRVETESRPCRVSRPRRELRSKTRVVVELVLARDYASCGYDAPRPGPTFSHAGRSARLA</sequence>
<feature type="region of interest" description="Disordered" evidence="1">
    <location>
        <begin position="77"/>
        <end position="96"/>
    </location>
</feature>
<protein>
    <submittedName>
        <fullName evidence="2">Uncharacterized protein</fullName>
    </submittedName>
</protein>
<proteinExistence type="predicted"/>
<feature type="compositionally biased region" description="Basic and acidic residues" evidence="1">
    <location>
        <begin position="1"/>
        <end position="13"/>
    </location>
</feature>
<comment type="caution">
    <text evidence="2">The sequence shown here is derived from an EMBL/GenBank/DDBJ whole genome shotgun (WGS) entry which is preliminary data.</text>
</comment>
<evidence type="ECO:0000256" key="1">
    <source>
        <dbReference type="SAM" id="MobiDB-lite"/>
    </source>
</evidence>
<reference evidence="2" key="1">
    <citation type="journal article" date="2020" name="G3 (Bethesda)">
        <title>High-Quality Assemblies for Three Invasive Social Wasps from the &lt;i&gt;Vespula&lt;/i&gt; Genus.</title>
        <authorList>
            <person name="Harrop T.W.R."/>
            <person name="Guhlin J."/>
            <person name="McLaughlin G.M."/>
            <person name="Permina E."/>
            <person name="Stockwell P."/>
            <person name="Gilligan J."/>
            <person name="Le Lec M.F."/>
            <person name="Gruber M.A.M."/>
            <person name="Quinn O."/>
            <person name="Lovegrove M."/>
            <person name="Duncan E.J."/>
            <person name="Remnant E.J."/>
            <person name="Van Eeckhoven J."/>
            <person name="Graham B."/>
            <person name="Knapp R.A."/>
            <person name="Langford K.W."/>
            <person name="Kronenberg Z."/>
            <person name="Press M.O."/>
            <person name="Eacker S.M."/>
            <person name="Wilson-Rankin E.E."/>
            <person name="Purcell J."/>
            <person name="Lester P.J."/>
            <person name="Dearden P.K."/>
        </authorList>
    </citation>
    <scope>NUCLEOTIDE SEQUENCE</scope>
    <source>
        <strain evidence="2">Volc-1</strain>
    </source>
</reference>
<organism evidence="2 3">
    <name type="scientific">Vespula pensylvanica</name>
    <name type="common">Western yellow jacket</name>
    <name type="synonym">Wasp</name>
    <dbReference type="NCBI Taxonomy" id="30213"/>
    <lineage>
        <taxon>Eukaryota</taxon>
        <taxon>Metazoa</taxon>
        <taxon>Ecdysozoa</taxon>
        <taxon>Arthropoda</taxon>
        <taxon>Hexapoda</taxon>
        <taxon>Insecta</taxon>
        <taxon>Pterygota</taxon>
        <taxon>Neoptera</taxon>
        <taxon>Endopterygota</taxon>
        <taxon>Hymenoptera</taxon>
        <taxon>Apocrita</taxon>
        <taxon>Aculeata</taxon>
        <taxon>Vespoidea</taxon>
        <taxon>Vespidae</taxon>
        <taxon>Vespinae</taxon>
        <taxon>Vespula</taxon>
    </lineage>
</organism>
<gene>
    <name evidence="2" type="ORF">H0235_010510</name>
</gene>
<accession>A0A834NX69</accession>
<feature type="region of interest" description="Disordered" evidence="1">
    <location>
        <begin position="1"/>
        <end position="46"/>
    </location>
</feature>
<dbReference type="Proteomes" id="UP000600918">
    <property type="component" value="Unassembled WGS sequence"/>
</dbReference>
<keyword evidence="3" id="KW-1185">Reference proteome</keyword>
<dbReference type="AlphaFoldDB" id="A0A834NX69"/>